<gene>
    <name evidence="1" type="ORF">GCM10011363_37960</name>
</gene>
<name>A0ABQ1L5D8_9RHOB</name>
<dbReference type="RefSeq" id="WP_188483672.1">
    <property type="nucleotide sequence ID" value="NZ_BMFC01000013.1"/>
</dbReference>
<proteinExistence type="predicted"/>
<dbReference type="Proteomes" id="UP000645462">
    <property type="component" value="Unassembled WGS sequence"/>
</dbReference>
<sequence length="72" mass="8008">MCGPKMDDPNLPLRLLFDHWPDTAAVFLAHRMFCFGCPIAPFHTVVEACAEYSLDDVTFRAELRAAVALGPE</sequence>
<reference evidence="2" key="1">
    <citation type="journal article" date="2019" name="Int. J. Syst. Evol. Microbiol.">
        <title>The Global Catalogue of Microorganisms (GCM) 10K type strain sequencing project: providing services to taxonomists for standard genome sequencing and annotation.</title>
        <authorList>
            <consortium name="The Broad Institute Genomics Platform"/>
            <consortium name="The Broad Institute Genome Sequencing Center for Infectious Disease"/>
            <person name="Wu L."/>
            <person name="Ma J."/>
        </authorList>
    </citation>
    <scope>NUCLEOTIDE SEQUENCE [LARGE SCALE GENOMIC DNA]</scope>
    <source>
        <strain evidence="2">CGMCC 1.12478</strain>
    </source>
</reference>
<evidence type="ECO:0000313" key="2">
    <source>
        <dbReference type="Proteomes" id="UP000645462"/>
    </source>
</evidence>
<accession>A0ABQ1L5D8</accession>
<keyword evidence="2" id="KW-1185">Reference proteome</keyword>
<dbReference type="Gene3D" id="1.10.3910.10">
    <property type="entry name" value="SP0561-like"/>
    <property type="match status" value="1"/>
</dbReference>
<evidence type="ECO:0000313" key="1">
    <source>
        <dbReference type="EMBL" id="GGC17765.1"/>
    </source>
</evidence>
<dbReference type="InterPro" id="IPR038062">
    <property type="entry name" value="ScdA-like_N_sf"/>
</dbReference>
<dbReference type="SUPFAM" id="SSF140683">
    <property type="entry name" value="SP0561-like"/>
    <property type="match status" value="1"/>
</dbReference>
<protein>
    <recommendedName>
        <fullName evidence="3">DUF1858 domain-containing protein</fullName>
    </recommendedName>
</protein>
<evidence type="ECO:0008006" key="3">
    <source>
        <dbReference type="Google" id="ProtNLM"/>
    </source>
</evidence>
<organism evidence="1 2">
    <name type="scientific">Marivita lacus</name>
    <dbReference type="NCBI Taxonomy" id="1323742"/>
    <lineage>
        <taxon>Bacteria</taxon>
        <taxon>Pseudomonadati</taxon>
        <taxon>Pseudomonadota</taxon>
        <taxon>Alphaproteobacteria</taxon>
        <taxon>Rhodobacterales</taxon>
        <taxon>Roseobacteraceae</taxon>
        <taxon>Marivita</taxon>
    </lineage>
</organism>
<dbReference type="InterPro" id="IPR023883">
    <property type="entry name" value="CHP03980_redox-disulphide"/>
</dbReference>
<dbReference type="NCBIfam" id="TIGR03980">
    <property type="entry name" value="prismane_assoc"/>
    <property type="match status" value="1"/>
</dbReference>
<dbReference type="EMBL" id="BMFC01000013">
    <property type="protein sequence ID" value="GGC17765.1"/>
    <property type="molecule type" value="Genomic_DNA"/>
</dbReference>
<comment type="caution">
    <text evidence="1">The sequence shown here is derived from an EMBL/GenBank/DDBJ whole genome shotgun (WGS) entry which is preliminary data.</text>
</comment>